<feature type="domain" description="AB hydrolase-1" evidence="2">
    <location>
        <begin position="86"/>
        <end position="326"/>
    </location>
</feature>
<name>A0ABN7QZ75_9GAMM</name>
<evidence type="ECO:0000259" key="2">
    <source>
        <dbReference type="Pfam" id="PF12697"/>
    </source>
</evidence>
<keyword evidence="4" id="KW-1185">Reference proteome</keyword>
<dbReference type="PANTHER" id="PTHR10794">
    <property type="entry name" value="ABHYDROLASE DOMAIN-CONTAINING PROTEIN"/>
    <property type="match status" value="1"/>
</dbReference>
<evidence type="ECO:0000313" key="4">
    <source>
        <dbReference type="Proteomes" id="UP000680116"/>
    </source>
</evidence>
<dbReference type="PANTHER" id="PTHR10794:SF63">
    <property type="entry name" value="ALPHA_BETA HYDROLASE 1, ISOFORM A"/>
    <property type="match status" value="1"/>
</dbReference>
<organism evidence="3 4">
    <name type="scientific">Novilysobacter luteus</name>
    <dbReference type="NCBI Taxonomy" id="2822368"/>
    <lineage>
        <taxon>Bacteria</taxon>
        <taxon>Pseudomonadati</taxon>
        <taxon>Pseudomonadota</taxon>
        <taxon>Gammaproteobacteria</taxon>
        <taxon>Lysobacterales</taxon>
        <taxon>Lysobacteraceae</taxon>
        <taxon>Novilysobacter</taxon>
    </lineage>
</organism>
<comment type="similarity">
    <text evidence="1">Belongs to the AB hydrolase superfamily. AB hydrolase 4 family.</text>
</comment>
<evidence type="ECO:0000313" key="3">
    <source>
        <dbReference type="EMBL" id="CAG4978024.1"/>
    </source>
</evidence>
<dbReference type="Gene3D" id="3.40.50.1820">
    <property type="entry name" value="alpha/beta hydrolase"/>
    <property type="match status" value="1"/>
</dbReference>
<gene>
    <name evidence="3" type="ORF">LYB30171_02548</name>
</gene>
<accession>A0ABN7QZ75</accession>
<sequence>MQTAAANPAILTSADYRPPRWLSNAHLQTALGSSGLRRRRGERDLLATGATTTEHLVDGGDGIRLLGLHSVAPALAPASGPRGLALLLHGWEGSVDSSYMRLTAAQLLSRGFEVFRLNFRDHGGTHHLNEEIFHSCRIDEVVHAACDVAARFVPRGSGLPVVVAGYSLGGNFALRLALRAPAAGLSLAHVAAVCPVLDPARTMDAMERGLPVYAWHFEQKWRRSLQRKRALFPQLHDFDDRVLGQRMRALTRWLVERQTDFGTLERYFDGYAIAGDRLAALQPTASILTAADDPVIPVDDFHALKLPASATLEVSPRGGHCGFIENARLDGFAERWIAQRLADAVSLSRR</sequence>
<dbReference type="InterPro" id="IPR000073">
    <property type="entry name" value="AB_hydrolase_1"/>
</dbReference>
<dbReference type="PIRSF" id="PIRSF005211">
    <property type="entry name" value="Ab_hydro_YheT"/>
    <property type="match status" value="1"/>
</dbReference>
<dbReference type="SUPFAM" id="SSF53474">
    <property type="entry name" value="alpha/beta-Hydrolases"/>
    <property type="match status" value="1"/>
</dbReference>
<dbReference type="Proteomes" id="UP000680116">
    <property type="component" value="Chromosome"/>
</dbReference>
<evidence type="ECO:0000256" key="1">
    <source>
        <dbReference type="ARBA" id="ARBA00010884"/>
    </source>
</evidence>
<reference evidence="3 4" key="1">
    <citation type="submission" date="2021-04" db="EMBL/GenBank/DDBJ databases">
        <authorList>
            <person name="Rodrigo-Torres L."/>
            <person name="Arahal R. D."/>
            <person name="Lucena T."/>
        </authorList>
    </citation>
    <scope>NUCLEOTIDE SEQUENCE [LARGE SCALE GENOMIC DNA]</scope>
    <source>
        <strain evidence="3 4">CECT 30171</strain>
    </source>
</reference>
<dbReference type="InterPro" id="IPR029058">
    <property type="entry name" value="AB_hydrolase_fold"/>
</dbReference>
<dbReference type="InterPro" id="IPR050960">
    <property type="entry name" value="AB_hydrolase_4_sf"/>
</dbReference>
<dbReference type="Pfam" id="PF12697">
    <property type="entry name" value="Abhydrolase_6"/>
    <property type="match status" value="1"/>
</dbReference>
<proteinExistence type="inferred from homology"/>
<dbReference type="InterPro" id="IPR012020">
    <property type="entry name" value="ABHD4"/>
</dbReference>
<dbReference type="EMBL" id="OU015430">
    <property type="protein sequence ID" value="CAG4978024.1"/>
    <property type="molecule type" value="Genomic_DNA"/>
</dbReference>
<protein>
    <recommendedName>
        <fullName evidence="2">AB hydrolase-1 domain-containing protein</fullName>
    </recommendedName>
</protein>